<accession>A0A6A6FLJ5</accession>
<evidence type="ECO:0000256" key="1">
    <source>
        <dbReference type="SAM" id="Coils"/>
    </source>
</evidence>
<protein>
    <submittedName>
        <fullName evidence="2">Uncharacterized protein</fullName>
    </submittedName>
</protein>
<dbReference type="Proteomes" id="UP000799539">
    <property type="component" value="Unassembled WGS sequence"/>
</dbReference>
<keyword evidence="3" id="KW-1185">Reference proteome</keyword>
<evidence type="ECO:0000313" key="3">
    <source>
        <dbReference type="Proteomes" id="UP000799539"/>
    </source>
</evidence>
<dbReference type="OrthoDB" id="10377333at2759"/>
<name>A0A6A6FLJ5_9PEZI</name>
<dbReference type="EMBL" id="ML992669">
    <property type="protein sequence ID" value="KAF2214068.1"/>
    <property type="molecule type" value="Genomic_DNA"/>
</dbReference>
<dbReference type="AlphaFoldDB" id="A0A6A6FLJ5"/>
<sequence length="262" mass="29001">MAEPTYEELKEKLRAAQVKVDTAEHKAEMAKEKAETAEKELATVLGHLKVAYRVLRMHHGIPADIFSEQLQGFSQRESGEPGEFFFFEEYYGCFGDLPPNGVDLAIKQIIECAEGEIDGRNPGPPSLKELPFYDSVTLAAACRKMMTDHADAMADLYDPRCDIDKIVRPLKASTGRRDASEHASVARTAEAALKKVSFPLTLNLLHQVQRKKIAEFLVPMIAGDTLPVELMAMVCSCCYGADFVARAPAIAQENAPKRSSRR</sequence>
<evidence type="ECO:0000313" key="2">
    <source>
        <dbReference type="EMBL" id="KAF2214068.1"/>
    </source>
</evidence>
<reference evidence="2" key="1">
    <citation type="journal article" date="2020" name="Stud. Mycol.">
        <title>101 Dothideomycetes genomes: a test case for predicting lifestyles and emergence of pathogens.</title>
        <authorList>
            <person name="Haridas S."/>
            <person name="Albert R."/>
            <person name="Binder M."/>
            <person name="Bloem J."/>
            <person name="Labutti K."/>
            <person name="Salamov A."/>
            <person name="Andreopoulos B."/>
            <person name="Baker S."/>
            <person name="Barry K."/>
            <person name="Bills G."/>
            <person name="Bluhm B."/>
            <person name="Cannon C."/>
            <person name="Castanera R."/>
            <person name="Culley D."/>
            <person name="Daum C."/>
            <person name="Ezra D."/>
            <person name="Gonzalez J."/>
            <person name="Henrissat B."/>
            <person name="Kuo A."/>
            <person name="Liang C."/>
            <person name="Lipzen A."/>
            <person name="Lutzoni F."/>
            <person name="Magnuson J."/>
            <person name="Mondo S."/>
            <person name="Nolan M."/>
            <person name="Ohm R."/>
            <person name="Pangilinan J."/>
            <person name="Park H.-J."/>
            <person name="Ramirez L."/>
            <person name="Alfaro M."/>
            <person name="Sun H."/>
            <person name="Tritt A."/>
            <person name="Yoshinaga Y."/>
            <person name="Zwiers L.-H."/>
            <person name="Turgeon B."/>
            <person name="Goodwin S."/>
            <person name="Spatafora J."/>
            <person name="Crous P."/>
            <person name="Grigoriev I."/>
        </authorList>
    </citation>
    <scope>NUCLEOTIDE SEQUENCE</scope>
    <source>
        <strain evidence="2">SCOH1-5</strain>
    </source>
</reference>
<gene>
    <name evidence="2" type="ORF">CERZMDRAFT_96093</name>
</gene>
<feature type="coiled-coil region" evidence="1">
    <location>
        <begin position="6"/>
        <end position="40"/>
    </location>
</feature>
<keyword evidence="1" id="KW-0175">Coiled coil</keyword>
<organism evidence="2 3">
    <name type="scientific">Cercospora zeae-maydis SCOH1-5</name>
    <dbReference type="NCBI Taxonomy" id="717836"/>
    <lineage>
        <taxon>Eukaryota</taxon>
        <taxon>Fungi</taxon>
        <taxon>Dikarya</taxon>
        <taxon>Ascomycota</taxon>
        <taxon>Pezizomycotina</taxon>
        <taxon>Dothideomycetes</taxon>
        <taxon>Dothideomycetidae</taxon>
        <taxon>Mycosphaerellales</taxon>
        <taxon>Mycosphaerellaceae</taxon>
        <taxon>Cercospora</taxon>
    </lineage>
</organism>
<proteinExistence type="predicted"/>